<dbReference type="InterPro" id="IPR027443">
    <property type="entry name" value="IPNS-like_sf"/>
</dbReference>
<gene>
    <name evidence="7" type="ORF">Sjap_006282</name>
</gene>
<dbReference type="Pfam" id="PF14226">
    <property type="entry name" value="DIOX_N"/>
    <property type="match status" value="1"/>
</dbReference>
<dbReference type="PROSITE" id="PS51471">
    <property type="entry name" value="FE2OG_OXY"/>
    <property type="match status" value="1"/>
</dbReference>
<evidence type="ECO:0000313" key="8">
    <source>
        <dbReference type="Proteomes" id="UP001417504"/>
    </source>
</evidence>
<evidence type="ECO:0000256" key="2">
    <source>
        <dbReference type="ARBA" id="ARBA00022723"/>
    </source>
</evidence>
<feature type="compositionally biased region" description="Basic and acidic residues" evidence="5">
    <location>
        <begin position="1"/>
        <end position="11"/>
    </location>
</feature>
<feature type="compositionally biased region" description="Basic and acidic residues" evidence="5">
    <location>
        <begin position="38"/>
        <end position="47"/>
    </location>
</feature>
<feature type="domain" description="Fe2OG dioxygenase" evidence="6">
    <location>
        <begin position="219"/>
        <end position="319"/>
    </location>
</feature>
<dbReference type="FunFam" id="2.60.120.330:FF:000018">
    <property type="entry name" value="2-oxoglutarate (2OG) and Fe(II)-dependent oxygenase superfamily protein"/>
    <property type="match status" value="1"/>
</dbReference>
<dbReference type="InterPro" id="IPR044861">
    <property type="entry name" value="IPNS-like_FE2OG_OXY"/>
</dbReference>
<keyword evidence="8" id="KW-1185">Reference proteome</keyword>
<keyword evidence="2 4" id="KW-0479">Metal-binding</keyword>
<dbReference type="GO" id="GO:0016491">
    <property type="term" value="F:oxidoreductase activity"/>
    <property type="evidence" value="ECO:0007669"/>
    <property type="project" value="UniProtKB-KW"/>
</dbReference>
<sequence length="371" mass="42286">MAETSNTEKKASSQSSSLLSKHVQELAINEDEPPQRYIRKDRDREAPIDPSLSSSVPIIDLRLISSPNSSTQQKQDEIGKLKSALTSWGLFQAIGHGIPSSLLVELHEMAKGFFDLPMEEKKKYAMNKDGTQNYLEGYGNDLVISEEQTLEWSDRLYLLIKPKDERKLNFWPENPSRFREVLDEYSLKSNLLAEFVLKVMAESLGLEDDYFLKQIGECGTAFARFNYYPPCSRPDHVYGIKPHADGGAITLVLQDKDVEGLQVFKDGKWIKVPVIPDAILINVADQIEIMSNGMYKSPVHRVITNSEKERFSVAVFYLPEWEKEIEPAAKLISESTPRLFRKIKMKEYGDVFFQKTTRGIRAIDWARAKTA</sequence>
<evidence type="ECO:0000313" key="7">
    <source>
        <dbReference type="EMBL" id="KAK9146379.1"/>
    </source>
</evidence>
<organism evidence="7 8">
    <name type="scientific">Stephania japonica</name>
    <dbReference type="NCBI Taxonomy" id="461633"/>
    <lineage>
        <taxon>Eukaryota</taxon>
        <taxon>Viridiplantae</taxon>
        <taxon>Streptophyta</taxon>
        <taxon>Embryophyta</taxon>
        <taxon>Tracheophyta</taxon>
        <taxon>Spermatophyta</taxon>
        <taxon>Magnoliopsida</taxon>
        <taxon>Ranunculales</taxon>
        <taxon>Menispermaceae</taxon>
        <taxon>Menispermoideae</taxon>
        <taxon>Cissampelideae</taxon>
        <taxon>Stephania</taxon>
    </lineage>
</organism>
<dbReference type="SUPFAM" id="SSF51197">
    <property type="entry name" value="Clavaminate synthase-like"/>
    <property type="match status" value="1"/>
</dbReference>
<evidence type="ECO:0000256" key="3">
    <source>
        <dbReference type="ARBA" id="ARBA00023004"/>
    </source>
</evidence>
<evidence type="ECO:0000256" key="5">
    <source>
        <dbReference type="SAM" id="MobiDB-lite"/>
    </source>
</evidence>
<dbReference type="InterPro" id="IPR026992">
    <property type="entry name" value="DIOX_N"/>
</dbReference>
<accession>A0AAP0PKW9</accession>
<protein>
    <recommendedName>
        <fullName evidence="6">Fe2OG dioxygenase domain-containing protein</fullName>
    </recommendedName>
</protein>
<evidence type="ECO:0000256" key="4">
    <source>
        <dbReference type="RuleBase" id="RU003682"/>
    </source>
</evidence>
<name>A0AAP0PKW9_9MAGN</name>
<dbReference type="Pfam" id="PF03171">
    <property type="entry name" value="2OG-FeII_Oxy"/>
    <property type="match status" value="1"/>
</dbReference>
<dbReference type="InterPro" id="IPR050295">
    <property type="entry name" value="Plant_2OG-oxidoreductases"/>
</dbReference>
<dbReference type="Gene3D" id="2.60.120.330">
    <property type="entry name" value="B-lactam Antibiotic, Isopenicillin N Synthase, Chain"/>
    <property type="match status" value="1"/>
</dbReference>
<dbReference type="PANTHER" id="PTHR47991">
    <property type="entry name" value="OXOGLUTARATE/IRON-DEPENDENT DIOXYGENASE"/>
    <property type="match status" value="1"/>
</dbReference>
<dbReference type="Proteomes" id="UP001417504">
    <property type="component" value="Unassembled WGS sequence"/>
</dbReference>
<dbReference type="EMBL" id="JBBNAE010000002">
    <property type="protein sequence ID" value="KAK9146379.1"/>
    <property type="molecule type" value="Genomic_DNA"/>
</dbReference>
<keyword evidence="3 4" id="KW-0408">Iron</keyword>
<dbReference type="GO" id="GO:0046872">
    <property type="term" value="F:metal ion binding"/>
    <property type="evidence" value="ECO:0007669"/>
    <property type="project" value="UniProtKB-KW"/>
</dbReference>
<evidence type="ECO:0000259" key="6">
    <source>
        <dbReference type="PROSITE" id="PS51471"/>
    </source>
</evidence>
<evidence type="ECO:0000256" key="1">
    <source>
        <dbReference type="ARBA" id="ARBA00008056"/>
    </source>
</evidence>
<dbReference type="InterPro" id="IPR005123">
    <property type="entry name" value="Oxoglu/Fe-dep_dioxygenase_dom"/>
</dbReference>
<proteinExistence type="inferred from homology"/>
<dbReference type="AlphaFoldDB" id="A0AAP0PKW9"/>
<reference evidence="7 8" key="1">
    <citation type="submission" date="2024-01" db="EMBL/GenBank/DDBJ databases">
        <title>Genome assemblies of Stephania.</title>
        <authorList>
            <person name="Yang L."/>
        </authorList>
    </citation>
    <scope>NUCLEOTIDE SEQUENCE [LARGE SCALE GENOMIC DNA]</scope>
    <source>
        <strain evidence="7">QJT</strain>
        <tissue evidence="7">Leaf</tissue>
    </source>
</reference>
<comment type="caution">
    <text evidence="7">The sequence shown here is derived from an EMBL/GenBank/DDBJ whole genome shotgun (WGS) entry which is preliminary data.</text>
</comment>
<keyword evidence="4" id="KW-0560">Oxidoreductase</keyword>
<feature type="region of interest" description="Disordered" evidence="5">
    <location>
        <begin position="1"/>
        <end position="53"/>
    </location>
</feature>
<comment type="similarity">
    <text evidence="1 4">Belongs to the iron/ascorbate-dependent oxidoreductase family.</text>
</comment>